<feature type="non-terminal residue" evidence="1">
    <location>
        <position position="1"/>
    </location>
</feature>
<protein>
    <submittedName>
        <fullName evidence="1">Uncharacterized protein</fullName>
    </submittedName>
</protein>
<evidence type="ECO:0000313" key="1">
    <source>
        <dbReference type="EMBL" id="SVB44707.1"/>
    </source>
</evidence>
<reference evidence="1" key="1">
    <citation type="submission" date="2018-05" db="EMBL/GenBank/DDBJ databases">
        <authorList>
            <person name="Lanie J.A."/>
            <person name="Ng W.-L."/>
            <person name="Kazmierczak K.M."/>
            <person name="Andrzejewski T.M."/>
            <person name="Davidsen T.M."/>
            <person name="Wayne K.J."/>
            <person name="Tettelin H."/>
            <person name="Glass J.I."/>
            <person name="Rusch D."/>
            <person name="Podicherti R."/>
            <person name="Tsui H.-C.T."/>
            <person name="Winkler M.E."/>
        </authorList>
    </citation>
    <scope>NUCLEOTIDE SEQUENCE</scope>
</reference>
<organism evidence="1">
    <name type="scientific">marine metagenome</name>
    <dbReference type="NCBI Taxonomy" id="408172"/>
    <lineage>
        <taxon>unclassified sequences</taxon>
        <taxon>metagenomes</taxon>
        <taxon>ecological metagenomes</taxon>
    </lineage>
</organism>
<proteinExistence type="predicted"/>
<sequence length="119" mass="13377">ASRPADMYAWELGQCFGMATYSYANSESDFAELRDVTLAIPISSMFPGLTGFADRTDLTISGRNVAFWKHHNLITGHPEQNENSPWTTDSGEFRHDLVKGVDETLPPVSYWTVSLRMVF</sequence>
<dbReference type="EMBL" id="UINC01042287">
    <property type="protein sequence ID" value="SVB44707.1"/>
    <property type="molecule type" value="Genomic_DNA"/>
</dbReference>
<dbReference type="AlphaFoldDB" id="A0A382E4B2"/>
<name>A0A382E4B2_9ZZZZ</name>
<gene>
    <name evidence="1" type="ORF">METZ01_LOCUS197561</name>
</gene>
<accession>A0A382E4B2</accession>